<dbReference type="EMBL" id="JASSZA010000001">
    <property type="protein sequence ID" value="KAK2121159.1"/>
    <property type="molecule type" value="Genomic_DNA"/>
</dbReference>
<keyword evidence="1" id="KW-1133">Transmembrane helix</keyword>
<feature type="transmembrane region" description="Helical" evidence="1">
    <location>
        <begin position="72"/>
        <end position="91"/>
    </location>
</feature>
<gene>
    <name evidence="2" type="ORF">P7K49_002545</name>
</gene>
<dbReference type="PANTHER" id="PTHR38498:SF1">
    <property type="entry name" value="TRANSMEMBRANE PROTEIN 191B-RELATED"/>
    <property type="match status" value="1"/>
</dbReference>
<evidence type="ECO:0008006" key="4">
    <source>
        <dbReference type="Google" id="ProtNLM"/>
    </source>
</evidence>
<keyword evidence="3" id="KW-1185">Reference proteome</keyword>
<evidence type="ECO:0000256" key="1">
    <source>
        <dbReference type="SAM" id="Phobius"/>
    </source>
</evidence>
<dbReference type="Pfam" id="PF15194">
    <property type="entry name" value="TMEM191C"/>
    <property type="match status" value="1"/>
</dbReference>
<sequence>MQYSTESLMEEVARADQVSACAGPGGAGWSRTTLSVPLWDRLPLPGNAALSPQEMRLFGGPRAQAIKRCMLGALKVLLMLPLFFLGLSLLYKALLDPGAVSAWLQSLTSETTLRRLRYMLSPLLELRANGLLPT</sequence>
<comment type="caution">
    <text evidence="2">The sequence shown here is derived from an EMBL/GenBank/DDBJ whole genome shotgun (WGS) entry which is preliminary data.</text>
</comment>
<organism evidence="2 3">
    <name type="scientific">Saguinus oedipus</name>
    <name type="common">Cotton-top tamarin</name>
    <name type="synonym">Oedipomidas oedipus</name>
    <dbReference type="NCBI Taxonomy" id="9490"/>
    <lineage>
        <taxon>Eukaryota</taxon>
        <taxon>Metazoa</taxon>
        <taxon>Chordata</taxon>
        <taxon>Craniata</taxon>
        <taxon>Vertebrata</taxon>
        <taxon>Euteleostomi</taxon>
        <taxon>Mammalia</taxon>
        <taxon>Eutheria</taxon>
        <taxon>Euarchontoglires</taxon>
        <taxon>Primates</taxon>
        <taxon>Haplorrhini</taxon>
        <taxon>Platyrrhini</taxon>
        <taxon>Cebidae</taxon>
        <taxon>Callitrichinae</taxon>
        <taxon>Saguinus</taxon>
    </lineage>
</organism>
<dbReference type="Proteomes" id="UP001266305">
    <property type="component" value="Unassembled WGS sequence"/>
</dbReference>
<dbReference type="InterPro" id="IPR028186">
    <property type="entry name" value="TMEM191B/C"/>
</dbReference>
<keyword evidence="1" id="KW-0472">Membrane</keyword>
<proteinExistence type="predicted"/>
<name>A0ABQ9WHN7_SAGOE</name>
<protein>
    <recommendedName>
        <fullName evidence="4">Transmembrane protein 191C</fullName>
    </recommendedName>
</protein>
<evidence type="ECO:0000313" key="2">
    <source>
        <dbReference type="EMBL" id="KAK2121159.1"/>
    </source>
</evidence>
<evidence type="ECO:0000313" key="3">
    <source>
        <dbReference type="Proteomes" id="UP001266305"/>
    </source>
</evidence>
<accession>A0ABQ9WHN7</accession>
<reference evidence="2 3" key="1">
    <citation type="submission" date="2023-05" db="EMBL/GenBank/DDBJ databases">
        <title>B98-5 Cell Line De Novo Hybrid Assembly: An Optical Mapping Approach.</title>
        <authorList>
            <person name="Kananen K."/>
            <person name="Auerbach J.A."/>
            <person name="Kautto E."/>
            <person name="Blachly J.S."/>
        </authorList>
    </citation>
    <scope>NUCLEOTIDE SEQUENCE [LARGE SCALE GENOMIC DNA]</scope>
    <source>
        <strain evidence="2">B95-8</strain>
        <tissue evidence="2">Cell line</tissue>
    </source>
</reference>
<keyword evidence="1" id="KW-0812">Transmembrane</keyword>
<dbReference type="PANTHER" id="PTHR38498">
    <property type="entry name" value="TRANSMEMBRANE PROTEIN 191B-RELATED"/>
    <property type="match status" value="1"/>
</dbReference>